<dbReference type="RefSeq" id="XP_795047.5">
    <property type="nucleotide sequence ID" value="XM_789954.5"/>
</dbReference>
<dbReference type="GeneID" id="590346"/>
<proteinExistence type="predicted"/>
<dbReference type="KEGG" id="spu:590346"/>
<feature type="compositionally biased region" description="Basic and acidic residues" evidence="1">
    <location>
        <begin position="165"/>
        <end position="182"/>
    </location>
</feature>
<protein>
    <submittedName>
        <fullName evidence="2">Uncharacterized protein</fullName>
    </submittedName>
</protein>
<dbReference type="InterPro" id="IPR027973">
    <property type="entry name" value="FSAF1-like"/>
</dbReference>
<reference evidence="2" key="2">
    <citation type="submission" date="2021-01" db="UniProtKB">
        <authorList>
            <consortium name="EnsemblMetazoa"/>
        </authorList>
    </citation>
    <scope>IDENTIFICATION</scope>
</reference>
<organism evidence="2 3">
    <name type="scientific">Strongylocentrotus purpuratus</name>
    <name type="common">Purple sea urchin</name>
    <dbReference type="NCBI Taxonomy" id="7668"/>
    <lineage>
        <taxon>Eukaryota</taxon>
        <taxon>Metazoa</taxon>
        <taxon>Echinodermata</taxon>
        <taxon>Eleutherozoa</taxon>
        <taxon>Echinozoa</taxon>
        <taxon>Echinoidea</taxon>
        <taxon>Euechinoidea</taxon>
        <taxon>Echinacea</taxon>
        <taxon>Camarodonta</taxon>
        <taxon>Echinidea</taxon>
        <taxon>Strongylocentrotidae</taxon>
        <taxon>Strongylocentrotus</taxon>
    </lineage>
</organism>
<evidence type="ECO:0000313" key="3">
    <source>
        <dbReference type="Proteomes" id="UP000007110"/>
    </source>
</evidence>
<feature type="compositionally biased region" description="Basic residues" evidence="1">
    <location>
        <begin position="55"/>
        <end position="66"/>
    </location>
</feature>
<dbReference type="PANTHER" id="PTHR28366">
    <property type="entry name" value="CHROMOSOME 1 OPEN READING FRAME 131"/>
    <property type="match status" value="1"/>
</dbReference>
<dbReference type="EnsemblMetazoa" id="XM_789954">
    <property type="protein sequence ID" value="XP_795047"/>
    <property type="gene ID" value="LOC590346"/>
</dbReference>
<dbReference type="Proteomes" id="UP000007110">
    <property type="component" value="Unassembled WGS sequence"/>
</dbReference>
<feature type="region of interest" description="Disordered" evidence="1">
    <location>
        <begin position="137"/>
        <end position="183"/>
    </location>
</feature>
<keyword evidence="3" id="KW-1185">Reference proteome</keyword>
<name>A0A7M7RIC5_STRPU</name>
<dbReference type="Pfam" id="PF15375">
    <property type="entry name" value="FSAF1"/>
    <property type="match status" value="1"/>
</dbReference>
<evidence type="ECO:0000256" key="1">
    <source>
        <dbReference type="SAM" id="MobiDB-lite"/>
    </source>
</evidence>
<sequence>MTSNCNLEHVALNGNLATQKIALSWTMEDETQRTILEKLIEYGDSVLEEDSPHQTTKRRRAGHHRGNTIDDAVLKEKKKMKKKKKKKKLMSVNVSNKTFDKEKPNSLKSFEEELRLFQASQKEKNVEKEKITVLDRRKDDDEQRRKKRRAPEVVVFNDPTKRKKENLAKPESRPGPKGREIPEGEVDLDLARHEVWKFGISGLSFGDKEKHEAAKAVQLGAKPPKRAFVNYKELMETKRLKKIEETQQREIDRQMGMKTSKKKEEKIQLQNKGFWTDKTQRKGVYVDGQLGKYKRGVQVFTKRDMAQIKNQKGRGQR</sequence>
<reference evidence="3" key="1">
    <citation type="submission" date="2015-02" db="EMBL/GenBank/DDBJ databases">
        <title>Genome sequencing for Strongylocentrotus purpuratus.</title>
        <authorList>
            <person name="Murali S."/>
            <person name="Liu Y."/>
            <person name="Vee V."/>
            <person name="English A."/>
            <person name="Wang M."/>
            <person name="Skinner E."/>
            <person name="Han Y."/>
            <person name="Muzny D.M."/>
            <person name="Worley K.C."/>
            <person name="Gibbs R.A."/>
        </authorList>
    </citation>
    <scope>NUCLEOTIDE SEQUENCE</scope>
</reference>
<dbReference type="OrthoDB" id="10067479at2759"/>
<dbReference type="InParanoid" id="A0A7M7RIC5"/>
<dbReference type="PANTHER" id="PTHR28366:SF1">
    <property type="entry name" value="CHROMOSOME 1 OPEN READING FRAME 131"/>
    <property type="match status" value="1"/>
</dbReference>
<dbReference type="OMA" id="QRVFEQE"/>
<feature type="region of interest" description="Disordered" evidence="1">
    <location>
        <begin position="48"/>
        <end position="70"/>
    </location>
</feature>
<dbReference type="AlphaFoldDB" id="A0A7M7RIC5"/>
<accession>A0A7M7RIC5</accession>
<dbReference type="InterPro" id="IPR052852">
    <property type="entry name" value="SSU_Processome_Comp"/>
</dbReference>
<evidence type="ECO:0000313" key="2">
    <source>
        <dbReference type="EnsemblMetazoa" id="XP_795047"/>
    </source>
</evidence>